<dbReference type="Proteomes" id="UP000033099">
    <property type="component" value="Chromosome"/>
</dbReference>
<evidence type="ECO:0000313" key="2">
    <source>
        <dbReference type="Proteomes" id="UP000033099"/>
    </source>
</evidence>
<accession>A0AAU8TGL2</accession>
<reference evidence="1 2" key="1">
    <citation type="journal article" date="2015" name="Genome Announc.">
        <title>Complete Genome Sequence of Biocontrol Strain Pseudomonas fluorescens LBUM223.</title>
        <authorList>
            <person name="Roquigny R."/>
            <person name="Arseneault T."/>
            <person name="Gadkar V.J."/>
            <person name="Novinscak A."/>
            <person name="Joly D.L."/>
            <person name="Filion M."/>
        </authorList>
    </citation>
    <scope>NUCLEOTIDE SEQUENCE [LARGE SCALE GENOMIC DNA]</scope>
    <source>
        <strain evidence="1 2">LBUM223</strain>
    </source>
</reference>
<gene>
    <name evidence="1" type="ORF">VO64_1322</name>
</gene>
<dbReference type="EMBL" id="CP011117">
    <property type="protein sequence ID" value="AKA81868.1"/>
    <property type="molecule type" value="Genomic_DNA"/>
</dbReference>
<evidence type="ECO:0000313" key="1">
    <source>
        <dbReference type="EMBL" id="AKA81868.1"/>
    </source>
</evidence>
<organism evidence="1 2">
    <name type="scientific">Pseudomonas synxantha</name>
    <dbReference type="NCBI Taxonomy" id="47883"/>
    <lineage>
        <taxon>Bacteria</taxon>
        <taxon>Pseudomonadati</taxon>
        <taxon>Pseudomonadota</taxon>
        <taxon>Gammaproteobacteria</taxon>
        <taxon>Pseudomonadales</taxon>
        <taxon>Pseudomonadaceae</taxon>
        <taxon>Pseudomonas</taxon>
    </lineage>
</organism>
<name>A0AAU8TGL2_9PSED</name>
<proteinExistence type="predicted"/>
<dbReference type="KEGG" id="pfb:VO64_1322"/>
<sequence>MRAVPVGIYIPSRPLHSLYSKHHTITFTFRPSATPMHTPFIDTRCHHALRLACNVSTYPHKFCLSESNRKLISSLTDECPGVQTLVEQLCQIQALLAPKLPLTGTSALWKSREAHLQQTQIHTTVDTGPLPNGTLTDIARLLDLQLFETVLSTMPCEAKGAPSSHDTVSLACQCVWLSELLALVILGIARATLDETGRCSITPSSDAMRMHLRRVWFGSALEQASLASASLAIQSLAIVAADPARRNQLPNASVSALTIFPQHWRLPPDYGPVAGLLFDQLEPLLLMIIHAVHGAQYPGTPPFDHRHAAQKGITPVYELVCQIQAQLPVVDRLFDFSGGGLILGTRNLASGAIETAEKLAEIKLGANWHGKATSDAQKAYLLNRLKRCAHIEVLDFELLQHHTKDSAVEVDVDFFIRDNLHGQVYGVQLKHLKKRSHSGLLGWLSLLREPASGLGNLVRQLENLVLVARNDEKARAVLIGNGLTPAECERIIPVGLHNVGSMDMWSLQNGILLYDMHTFVNLVAGRAAVEIGMVDGQIIHRPAAAREGPPPSPHAPDSAIDAYLADPLFQHLSRFDSAARVSRRVCIGAHTVVAHGLGI</sequence>
<protein>
    <submittedName>
        <fullName evidence="1">Uncharacterized protein</fullName>
    </submittedName>
</protein>
<dbReference type="AlphaFoldDB" id="A0AAU8TGL2"/>